<dbReference type="STRING" id="111780.Sta7437_3572"/>
<evidence type="ECO:0000313" key="3">
    <source>
        <dbReference type="Proteomes" id="UP000010473"/>
    </source>
</evidence>
<dbReference type="KEGG" id="scs:Sta7437_3572"/>
<dbReference type="eggNOG" id="ENOG502ZBAA">
    <property type="taxonomic scope" value="Bacteria"/>
</dbReference>
<dbReference type="OrthoDB" id="5623405at2"/>
<dbReference type="HOGENOM" id="CLU_110156_1_0_3"/>
<protein>
    <submittedName>
        <fullName evidence="2">Uncharacterized protein</fullName>
    </submittedName>
</protein>
<dbReference type="RefSeq" id="WP_015194732.1">
    <property type="nucleotide sequence ID" value="NC_019748.1"/>
</dbReference>
<dbReference type="EMBL" id="CP003653">
    <property type="protein sequence ID" value="AFZ37070.1"/>
    <property type="molecule type" value="Genomic_DNA"/>
</dbReference>
<dbReference type="Proteomes" id="UP000010473">
    <property type="component" value="Chromosome"/>
</dbReference>
<keyword evidence="1" id="KW-0175">Coiled coil</keyword>
<gene>
    <name evidence="2" type="ordered locus">Sta7437_3572</name>
</gene>
<proteinExistence type="predicted"/>
<name>K9XWV1_STAC7</name>
<sequence length="217" mass="25204">MNELSKEEMRQRLGNISHLQDLLFGDKIETYENQFEQLAQRLNQLELQLKQFQVNVGDRLIDLQNSLTKKMDASVSSLEKKLKYLSLTSHEEINQLRQEIQATAKLSSENIALLRKNLNQESYYLKHELTQTRETAEENIKSLRQQVFEKIEKSLSDLTDAKVSRADLAEVLFELCLKVKGSEFVPDLKEAVENQVKADFILPEEADNNLKRHENNL</sequence>
<dbReference type="AlphaFoldDB" id="K9XWV1"/>
<feature type="coiled-coil region" evidence="1">
    <location>
        <begin position="126"/>
        <end position="153"/>
    </location>
</feature>
<feature type="coiled-coil region" evidence="1">
    <location>
        <begin position="28"/>
        <end position="55"/>
    </location>
</feature>
<reference evidence="3" key="1">
    <citation type="journal article" date="2013" name="Proc. Natl. Acad. Sci. U.S.A.">
        <title>Improving the coverage of the cyanobacterial phylum using diversity-driven genome sequencing.</title>
        <authorList>
            <person name="Shih P.M."/>
            <person name="Wu D."/>
            <person name="Latifi A."/>
            <person name="Axen S.D."/>
            <person name="Fewer D.P."/>
            <person name="Talla E."/>
            <person name="Calteau A."/>
            <person name="Cai F."/>
            <person name="Tandeau de Marsac N."/>
            <person name="Rippka R."/>
            <person name="Herdman M."/>
            <person name="Sivonen K."/>
            <person name="Coursin T."/>
            <person name="Laurent T."/>
            <person name="Goodwin L."/>
            <person name="Nolan M."/>
            <person name="Davenport K.W."/>
            <person name="Han C.S."/>
            <person name="Rubin E.M."/>
            <person name="Eisen J.A."/>
            <person name="Woyke T."/>
            <person name="Gugger M."/>
            <person name="Kerfeld C.A."/>
        </authorList>
    </citation>
    <scope>NUCLEOTIDE SEQUENCE [LARGE SCALE GENOMIC DNA]</scope>
    <source>
        <strain evidence="3">ATCC 29371 / PCC 7437</strain>
    </source>
</reference>
<evidence type="ECO:0000256" key="1">
    <source>
        <dbReference type="SAM" id="Coils"/>
    </source>
</evidence>
<accession>K9XWV1</accession>
<keyword evidence="3" id="KW-1185">Reference proteome</keyword>
<evidence type="ECO:0000313" key="2">
    <source>
        <dbReference type="EMBL" id="AFZ37070.1"/>
    </source>
</evidence>
<organism evidence="2 3">
    <name type="scientific">Stanieria cyanosphaera (strain ATCC 29371 / PCC 7437)</name>
    <dbReference type="NCBI Taxonomy" id="111780"/>
    <lineage>
        <taxon>Bacteria</taxon>
        <taxon>Bacillati</taxon>
        <taxon>Cyanobacteriota</taxon>
        <taxon>Cyanophyceae</taxon>
        <taxon>Pleurocapsales</taxon>
        <taxon>Dermocarpellaceae</taxon>
        <taxon>Stanieria</taxon>
    </lineage>
</organism>